<feature type="region of interest" description="Disordered" evidence="1">
    <location>
        <begin position="58"/>
        <end position="78"/>
    </location>
</feature>
<evidence type="ECO:0000313" key="3">
    <source>
        <dbReference type="Proteomes" id="UP000827092"/>
    </source>
</evidence>
<comment type="caution">
    <text evidence="2">The sequence shown here is derived from an EMBL/GenBank/DDBJ whole genome shotgun (WGS) entry which is preliminary data.</text>
</comment>
<evidence type="ECO:0000256" key="1">
    <source>
        <dbReference type="SAM" id="MobiDB-lite"/>
    </source>
</evidence>
<reference evidence="2 3" key="1">
    <citation type="journal article" date="2022" name="Nat. Ecol. Evol.">
        <title>A masculinizing supergene underlies an exaggerated male reproductive morph in a spider.</title>
        <authorList>
            <person name="Hendrickx F."/>
            <person name="De Corte Z."/>
            <person name="Sonet G."/>
            <person name="Van Belleghem S.M."/>
            <person name="Kostlbacher S."/>
            <person name="Vangestel C."/>
        </authorList>
    </citation>
    <scope>NUCLEOTIDE SEQUENCE [LARGE SCALE GENOMIC DNA]</scope>
    <source>
        <strain evidence="2">W744_W776</strain>
    </source>
</reference>
<dbReference type="AlphaFoldDB" id="A0AAV6THT5"/>
<gene>
    <name evidence="2" type="ORF">JTE90_026422</name>
</gene>
<evidence type="ECO:0000313" key="2">
    <source>
        <dbReference type="EMBL" id="KAG8171250.1"/>
    </source>
</evidence>
<dbReference type="EMBL" id="JAFNEN010004251">
    <property type="protein sequence ID" value="KAG8171250.1"/>
    <property type="molecule type" value="Genomic_DNA"/>
</dbReference>
<dbReference type="Proteomes" id="UP000827092">
    <property type="component" value="Unassembled WGS sequence"/>
</dbReference>
<sequence>MNKQIYFGTDLPENGFSRQGRSFVPSLFSPFVVHQSAAVWSIWATSTRHSAVAPKVRGNSLMTDGDRETPAPLRVSGDPVRQAPCGRAEFKPPAARALGGDYDALVCRRLFTVRGESFPLVRNIQYISLITGLILFYPQRNSSNILYLG</sequence>
<organism evidence="2 3">
    <name type="scientific">Oedothorax gibbosus</name>
    <dbReference type="NCBI Taxonomy" id="931172"/>
    <lineage>
        <taxon>Eukaryota</taxon>
        <taxon>Metazoa</taxon>
        <taxon>Ecdysozoa</taxon>
        <taxon>Arthropoda</taxon>
        <taxon>Chelicerata</taxon>
        <taxon>Arachnida</taxon>
        <taxon>Araneae</taxon>
        <taxon>Araneomorphae</taxon>
        <taxon>Entelegynae</taxon>
        <taxon>Araneoidea</taxon>
        <taxon>Linyphiidae</taxon>
        <taxon>Erigoninae</taxon>
        <taxon>Oedothorax</taxon>
    </lineage>
</organism>
<name>A0AAV6THT5_9ARAC</name>
<accession>A0AAV6THT5</accession>
<keyword evidence="3" id="KW-1185">Reference proteome</keyword>
<protein>
    <submittedName>
        <fullName evidence="2">Uncharacterized protein</fullName>
    </submittedName>
</protein>
<proteinExistence type="predicted"/>